<organism evidence="10 11">
    <name type="scientific">Limulus polyphemus</name>
    <name type="common">Atlantic horseshoe crab</name>
    <dbReference type="NCBI Taxonomy" id="6850"/>
    <lineage>
        <taxon>Eukaryota</taxon>
        <taxon>Metazoa</taxon>
        <taxon>Ecdysozoa</taxon>
        <taxon>Arthropoda</taxon>
        <taxon>Chelicerata</taxon>
        <taxon>Merostomata</taxon>
        <taxon>Xiphosura</taxon>
        <taxon>Limulidae</taxon>
        <taxon>Limulus</taxon>
    </lineage>
</organism>
<feature type="region of interest" description="Disordered" evidence="8">
    <location>
        <begin position="1"/>
        <end position="154"/>
    </location>
</feature>
<evidence type="ECO:0000256" key="6">
    <source>
        <dbReference type="ARBA" id="ARBA00022801"/>
    </source>
</evidence>
<feature type="compositionally biased region" description="Basic and acidic residues" evidence="8">
    <location>
        <begin position="32"/>
        <end position="50"/>
    </location>
</feature>
<comment type="catalytic activity">
    <reaction evidence="1">
        <text>Thiol-dependent hydrolysis of ester, thioester, amide, peptide and isopeptide bonds formed by the C-terminal Gly of ubiquitin (a 76-residue protein attached to proteins as an intracellular targeting signal).</text>
        <dbReference type="EC" id="3.4.19.12"/>
    </reaction>
</comment>
<keyword evidence="6" id="KW-0378">Hydrolase</keyword>
<dbReference type="InterPro" id="IPR038765">
    <property type="entry name" value="Papain-like_cys_pep_sf"/>
</dbReference>
<proteinExistence type="inferred from homology"/>
<dbReference type="Pfam" id="PF02338">
    <property type="entry name" value="OTU"/>
    <property type="match status" value="1"/>
</dbReference>
<feature type="compositionally biased region" description="Basic and acidic residues" evidence="8">
    <location>
        <begin position="456"/>
        <end position="472"/>
    </location>
</feature>
<dbReference type="GeneID" id="106468651"/>
<dbReference type="PROSITE" id="PS50802">
    <property type="entry name" value="OTU"/>
    <property type="match status" value="1"/>
</dbReference>
<dbReference type="SUPFAM" id="SSF54001">
    <property type="entry name" value="Cysteine proteinases"/>
    <property type="match status" value="1"/>
</dbReference>
<keyword evidence="5" id="KW-0833">Ubl conjugation pathway</keyword>
<evidence type="ECO:0000256" key="7">
    <source>
        <dbReference type="ARBA" id="ARBA00033460"/>
    </source>
</evidence>
<feature type="compositionally biased region" description="Basic residues" evidence="8">
    <location>
        <begin position="92"/>
        <end position="101"/>
    </location>
</feature>
<protein>
    <recommendedName>
        <fullName evidence="3">ubiquitinyl hydrolase 1</fullName>
        <ecNumber evidence="3">3.4.19.12</ecNumber>
    </recommendedName>
    <alternativeName>
        <fullName evidence="7">Deubiquitinating enzyme A</fullName>
    </alternativeName>
</protein>
<evidence type="ECO:0000256" key="2">
    <source>
        <dbReference type="ARBA" id="ARBA00010407"/>
    </source>
</evidence>
<comment type="similarity">
    <text evidence="2">Belongs to the peptidase C85 family.</text>
</comment>
<evidence type="ECO:0000256" key="4">
    <source>
        <dbReference type="ARBA" id="ARBA00022670"/>
    </source>
</evidence>
<dbReference type="CDD" id="cd22752">
    <property type="entry name" value="OTU_OTUD5-like"/>
    <property type="match status" value="1"/>
</dbReference>
<evidence type="ECO:0000256" key="5">
    <source>
        <dbReference type="ARBA" id="ARBA00022786"/>
    </source>
</evidence>
<dbReference type="InterPro" id="IPR050704">
    <property type="entry name" value="Peptidase_C85-like"/>
</dbReference>
<feature type="compositionally biased region" description="Low complexity" evidence="8">
    <location>
        <begin position="120"/>
        <end position="131"/>
    </location>
</feature>
<dbReference type="RefSeq" id="XP_022252712.1">
    <property type="nucleotide sequence ID" value="XM_022397004.1"/>
</dbReference>
<evidence type="ECO:0000313" key="10">
    <source>
        <dbReference type="Proteomes" id="UP000694941"/>
    </source>
</evidence>
<feature type="domain" description="OTU" evidence="9">
    <location>
        <begin position="207"/>
        <end position="330"/>
    </location>
</feature>
<feature type="region of interest" description="Disordered" evidence="8">
    <location>
        <begin position="403"/>
        <end position="486"/>
    </location>
</feature>
<feature type="compositionally biased region" description="Low complexity" evidence="8">
    <location>
        <begin position="412"/>
        <end position="423"/>
    </location>
</feature>
<accession>A0ABM1TA06</accession>
<feature type="compositionally biased region" description="Basic residues" evidence="8">
    <location>
        <begin position="1"/>
        <end position="10"/>
    </location>
</feature>
<feature type="compositionally biased region" description="Polar residues" evidence="8">
    <location>
        <begin position="446"/>
        <end position="455"/>
    </location>
</feature>
<evidence type="ECO:0000256" key="8">
    <source>
        <dbReference type="SAM" id="MobiDB-lite"/>
    </source>
</evidence>
<evidence type="ECO:0000259" key="9">
    <source>
        <dbReference type="PROSITE" id="PS50802"/>
    </source>
</evidence>
<feature type="compositionally biased region" description="Polar residues" evidence="8">
    <location>
        <begin position="132"/>
        <end position="154"/>
    </location>
</feature>
<evidence type="ECO:0000256" key="1">
    <source>
        <dbReference type="ARBA" id="ARBA00000707"/>
    </source>
</evidence>
<evidence type="ECO:0000313" key="11">
    <source>
        <dbReference type="RefSeq" id="XP_022252712.1"/>
    </source>
</evidence>
<dbReference type="EC" id="3.4.19.12" evidence="3"/>
<dbReference type="Proteomes" id="UP000694941">
    <property type="component" value="Unplaced"/>
</dbReference>
<name>A0ABM1TA06_LIMPO</name>
<keyword evidence="4" id="KW-0645">Protease</keyword>
<dbReference type="PANTHER" id="PTHR12419:SF4">
    <property type="entry name" value="OTU DOMAIN-CONTAINING PROTEIN 5"/>
    <property type="match status" value="1"/>
</dbReference>
<reference evidence="11" key="1">
    <citation type="submission" date="2025-08" db="UniProtKB">
        <authorList>
            <consortium name="RefSeq"/>
        </authorList>
    </citation>
    <scope>IDENTIFICATION</scope>
    <source>
        <tissue evidence="11">Muscle</tissue>
    </source>
</reference>
<evidence type="ECO:0000256" key="3">
    <source>
        <dbReference type="ARBA" id="ARBA00012759"/>
    </source>
</evidence>
<dbReference type="PANTHER" id="PTHR12419">
    <property type="entry name" value="OTU DOMAIN CONTAINING PROTEIN"/>
    <property type="match status" value="1"/>
</dbReference>
<dbReference type="Gene3D" id="3.90.70.80">
    <property type="match status" value="1"/>
</dbReference>
<sequence length="563" mass="63086">MTILPKKKSGQSKNEGEVSDPISQSHTHAHSYHGDRHGHQTHSQENRERFTFPGRTSPPKWPPPSTREDKRPTHSPSSNFDEFDSVDGGPSHSKRRHRASPHRTTIPISIRKSHSHGHSHTLTTISLHRSSGTQNFSNPGTSQTSHNASQERQNNQIVVPLLKVPENKDHSGYNSGDEYDRPFEMWTEEELEEREKNFEKKMRKKGFIIKEMCEDGACMFRAVADQVYGDQEMHSVVRKQCMDYMAKNADYYSQYVTEDFEKYIERKRCDHIHGNHVEMQALSEIFNRPIEVYHYSNEPINTFHGIHKTDNEPIRLSYHKNIHYNSISDPYKPTVGVGLGLPSFKPGTAEKSLITDAIRASEGLQLEQAMLEDKLRATDWEATNEAIEEQIARESYLEWLRENEQRTRKKTPSATETSSSSLSVVDGAAGGGMSPLTAGRTPCIRGNSSTSNSPRIDNHGEDNGCRPPEKGSPKAGSSGMTGGHVELEDSACSSKCSATNSQEGFSLIETASFMNRLPPSVFGLTELEDTDILAKVLAQSQQEYLDSLKRSTPSTRVGDQSSS</sequence>
<keyword evidence="10" id="KW-1185">Reference proteome</keyword>
<gene>
    <name evidence="11" type="primary">LOC106468651</name>
</gene>
<dbReference type="InterPro" id="IPR003323">
    <property type="entry name" value="OTU_dom"/>
</dbReference>